<dbReference type="InterPro" id="IPR011042">
    <property type="entry name" value="6-blade_b-propeller_TolB-like"/>
</dbReference>
<dbReference type="Gene3D" id="2.120.10.30">
    <property type="entry name" value="TolB, C-terminal domain"/>
    <property type="match status" value="4"/>
</dbReference>
<dbReference type="Proteomes" id="UP000663851">
    <property type="component" value="Unassembled WGS sequence"/>
</dbReference>
<dbReference type="Pfam" id="PF13599">
    <property type="entry name" value="Pentapeptide_4"/>
    <property type="match status" value="2"/>
</dbReference>
<feature type="repeat" description="NHL" evidence="2">
    <location>
        <begin position="1252"/>
        <end position="1283"/>
    </location>
</feature>
<evidence type="ECO:0000256" key="3">
    <source>
        <dbReference type="SAM" id="MobiDB-lite"/>
    </source>
</evidence>
<sequence length="1592" mass="175574">MLSPEKSTQTDQADLLPRKLFGLKLKDSLKFISSLLLPLVLGVFTLVITMQQQQLAKQQREQDRVSADRQREQDRNLSELQRVQEKNLNDERYQNEVLNNYIKEMAKSLNENDGSLTKNEVTATVARVKTLNIFRQLDAKRNIQIIRFLYEAKQLDKSQENDSLDLSTAELCHMDFRESAINKKKLNNLSLTGLFVSNATFIGIDMEHDNFSHTVFDVINFSSTHMRNTIFLDSRLKNTNFSCSQLNIVNLTSAKLENINFCFTKLKNIDFVQVIINNSSFEFAILENINFSNTTLDNLNFSSTKLVNVNLSSTTLNNIDFTNATLNNIDFTNTTLNNIDFTNATLKNVDFSFTKLKRVNFTNSSLFNCNFSVSILLDIDFSVSQLDGVKFLNSTLYNVSFSKASLFNADLSLAHLEAIQFLSTHLDHANFSFSKLSNIEFSFARLEDGKFLNATLSGVRFSQASILNTDMSLAQLGTTQFPSAHLDHVNFSDALLTDVGFSSALLANAILVSSKFHRVNFSSAEIGYADFSSAFLASTDFLCANIYYTDFRQTTFSTVHFIGATLSYSNFSYSDAKHASFVRSSLSYIDFSDANFYKANFTGANITESQFESALSIQDATLPNGTLAHDMNLIENGQADCNINLTLSWTLKNDDVFTVSSDKDNYNCKFTLKPNRTRATISQRVNLSNKWSLTFWPNSHVVLSASMSIGVSIQLRVISSIGPVWTVGKLSSTEDNISLPLKNDMSGLEVQIEFSVLANRNNNIDYWCDDIRLFIIYGIHPEYSKVPNAATTQASSTQSTIQVCPTAVWNSSFLAVAGTGIRGSASTLLSNPVHVFFDSLNSMYVVDQSSHRIQRFIAGALHSRVNAESLHFPTLGSNLGTTVAGITSNGGISVTQLKSPTAIFVTPSSFMYIVDNGNQRIQKWRIGEPSGSTVAGGNGPGSALSQISISYGIYIHNEYNIYVSDYGNHRVVLWNAGNTTGGRLVAGGNGNGNADNQLSLPYGIYVDQNGTLYIAEYGNHIISKWLPSKTTMFLMHFSRQYLDAKFGITIAGETAVAAATTITTELSPNQLPNVPCADARWSNTSRVLVNTSEGNHSAISLLFDPYDFIIDVNDNIYVADGSNNRVIRFATGSTSGEIVAGMGSGGKGKSELAFPTALFLTRNYTLFIADSNNSRVQKWKYDEPLGFTVAGGDGSGVTLDKISVSYGLYVDDQYNVYVSEYENHRVTLWMNNNKTIGRLVAGGNGNGTASNQLNCPRGIHVTTNGTIYIADYNNHRIQKWTRDASSGWTVAGQSGVNGSSSRQLWNPTAVLVDQYNNLFILDTRNTRIQKWPPGSIDGSTVISIPASFIGYINIPANATWAQSGVTIAGGHGEGGATNQLNEPLGLFVDNVQTVVIADQWNGRIMQWKNGDTTNGQVVAGGKGQGNGLHQLNSPVIRYQLGEKNGTLAVGGNGKGDGLSQFNLPTYPFVDRDHSVYVSDHYNHRVTKWNKGVKEGIVIAGGQDNESALTQLYYPNGLFVDTLGTLYVPDHMNHCVLRWTQGDKKQGTVIVGGDRKGAGAYQFQYPRGLSFDRHGNLYVADHYNYRVQRFSIE</sequence>
<name>A0A820L6I6_9BILA</name>
<accession>A0A820L6I6</accession>
<evidence type="ECO:0000256" key="1">
    <source>
        <dbReference type="ARBA" id="ARBA00022737"/>
    </source>
</evidence>
<evidence type="ECO:0000313" key="6">
    <source>
        <dbReference type="Proteomes" id="UP000663851"/>
    </source>
</evidence>
<dbReference type="SUPFAM" id="SSF141571">
    <property type="entry name" value="Pentapeptide repeat-like"/>
    <property type="match status" value="3"/>
</dbReference>
<dbReference type="SUPFAM" id="SSF101898">
    <property type="entry name" value="NHL repeat"/>
    <property type="match status" value="2"/>
</dbReference>
<dbReference type="Pfam" id="PF01436">
    <property type="entry name" value="NHL"/>
    <property type="match status" value="2"/>
</dbReference>
<comment type="caution">
    <text evidence="5">The sequence shown here is derived from an EMBL/GenBank/DDBJ whole genome shotgun (WGS) entry which is preliminary data.</text>
</comment>
<feature type="region of interest" description="Disordered" evidence="3">
    <location>
        <begin position="58"/>
        <end position="85"/>
    </location>
</feature>
<reference evidence="5" key="1">
    <citation type="submission" date="2021-02" db="EMBL/GenBank/DDBJ databases">
        <authorList>
            <person name="Nowell W R."/>
        </authorList>
    </citation>
    <scope>NUCLEOTIDE SEQUENCE</scope>
</reference>
<feature type="transmembrane region" description="Helical" evidence="4">
    <location>
        <begin position="28"/>
        <end position="50"/>
    </location>
</feature>
<evidence type="ECO:0000256" key="2">
    <source>
        <dbReference type="PROSITE-ProRule" id="PRU00504"/>
    </source>
</evidence>
<dbReference type="PANTHER" id="PTHR24104:SF25">
    <property type="entry name" value="PROTEIN LIN-41"/>
    <property type="match status" value="1"/>
</dbReference>
<dbReference type="CDD" id="cd05819">
    <property type="entry name" value="NHL"/>
    <property type="match status" value="2"/>
</dbReference>
<evidence type="ECO:0000256" key="4">
    <source>
        <dbReference type="SAM" id="Phobius"/>
    </source>
</evidence>
<dbReference type="GO" id="GO:0008270">
    <property type="term" value="F:zinc ion binding"/>
    <property type="evidence" value="ECO:0007669"/>
    <property type="project" value="UniProtKB-KW"/>
</dbReference>
<dbReference type="PANTHER" id="PTHR24104">
    <property type="entry name" value="E3 UBIQUITIN-PROTEIN LIGASE NHLRC1-RELATED"/>
    <property type="match status" value="1"/>
</dbReference>
<gene>
    <name evidence="5" type="ORF">HFQ381_LOCUS16924</name>
</gene>
<dbReference type="Gene3D" id="2.160.20.80">
    <property type="entry name" value="E3 ubiquitin-protein ligase SopA"/>
    <property type="match status" value="3"/>
</dbReference>
<dbReference type="PROSITE" id="PS51125">
    <property type="entry name" value="NHL"/>
    <property type="match status" value="2"/>
</dbReference>
<dbReference type="InterPro" id="IPR001258">
    <property type="entry name" value="NHL_repeat"/>
</dbReference>
<keyword evidence="4" id="KW-0812">Transmembrane</keyword>
<evidence type="ECO:0000313" key="5">
    <source>
        <dbReference type="EMBL" id="CAF4353861.1"/>
    </source>
</evidence>
<dbReference type="EMBL" id="CAJOBO010001227">
    <property type="protein sequence ID" value="CAF4353861.1"/>
    <property type="molecule type" value="Genomic_DNA"/>
</dbReference>
<keyword evidence="1" id="KW-0677">Repeat</keyword>
<dbReference type="Pfam" id="PF00805">
    <property type="entry name" value="Pentapeptide"/>
    <property type="match status" value="2"/>
</dbReference>
<dbReference type="InterPro" id="IPR001646">
    <property type="entry name" value="5peptide_repeat"/>
</dbReference>
<proteinExistence type="predicted"/>
<keyword evidence="4" id="KW-0472">Membrane</keyword>
<feature type="repeat" description="NHL" evidence="2">
    <location>
        <begin position="1553"/>
        <end position="1592"/>
    </location>
</feature>
<organism evidence="5 6">
    <name type="scientific">Rotaria socialis</name>
    <dbReference type="NCBI Taxonomy" id="392032"/>
    <lineage>
        <taxon>Eukaryota</taxon>
        <taxon>Metazoa</taxon>
        <taxon>Spiralia</taxon>
        <taxon>Gnathifera</taxon>
        <taxon>Rotifera</taxon>
        <taxon>Eurotatoria</taxon>
        <taxon>Bdelloidea</taxon>
        <taxon>Philodinida</taxon>
        <taxon>Philodinidae</taxon>
        <taxon>Rotaria</taxon>
    </lineage>
</organism>
<dbReference type="InterPro" id="IPR050952">
    <property type="entry name" value="TRIM-NHL_E3_ligases"/>
</dbReference>
<keyword evidence="4" id="KW-1133">Transmembrane helix</keyword>
<protein>
    <submittedName>
        <fullName evidence="5">Uncharacterized protein</fullName>
    </submittedName>
</protein>